<proteinExistence type="predicted"/>
<dbReference type="GO" id="GO:0005829">
    <property type="term" value="C:cytosol"/>
    <property type="evidence" value="ECO:0007669"/>
    <property type="project" value="TreeGrafter"/>
</dbReference>
<dbReference type="NCBIfam" id="TIGR04306">
    <property type="entry name" value="salvage_TenA"/>
    <property type="match status" value="1"/>
</dbReference>
<dbReference type="InterPro" id="IPR029056">
    <property type="entry name" value="Ribokinase-like"/>
</dbReference>
<dbReference type="InterPro" id="IPR004305">
    <property type="entry name" value="Thiaminase-2/PQQC"/>
</dbReference>
<keyword evidence="3" id="KW-0418">Kinase</keyword>
<dbReference type="EMBL" id="MCFD01000001">
    <property type="protein sequence ID" value="ORX74952.1"/>
    <property type="molecule type" value="Genomic_DNA"/>
</dbReference>
<dbReference type="AlphaFoldDB" id="A0A1Y1WNC2"/>
<dbReference type="PANTHER" id="PTHR20858">
    <property type="entry name" value="PHOSPHOMETHYLPYRIMIDINE KINASE"/>
    <property type="match status" value="1"/>
</dbReference>
<keyword evidence="4" id="KW-0067">ATP-binding</keyword>
<gene>
    <name evidence="7" type="ORF">DL89DRAFT_25255</name>
</gene>
<keyword evidence="1" id="KW-0808">Transferase</keyword>
<accession>A0A1Y1WNC2</accession>
<dbReference type="GO" id="GO:0008972">
    <property type="term" value="F:phosphomethylpyrimidine kinase activity"/>
    <property type="evidence" value="ECO:0007669"/>
    <property type="project" value="InterPro"/>
</dbReference>
<feature type="domain" description="Thiaminase-2/PQQC" evidence="5">
    <location>
        <begin position="301"/>
        <end position="506"/>
    </location>
</feature>
<evidence type="ECO:0000313" key="7">
    <source>
        <dbReference type="EMBL" id="ORX74952.1"/>
    </source>
</evidence>
<dbReference type="NCBIfam" id="TIGR00097">
    <property type="entry name" value="HMP-P_kinase"/>
    <property type="match status" value="1"/>
</dbReference>
<name>A0A1Y1WNC2_9FUNG</name>
<dbReference type="SUPFAM" id="SSF53613">
    <property type="entry name" value="Ribokinase-like"/>
    <property type="match status" value="1"/>
</dbReference>
<comment type="caution">
    <text evidence="7">The sequence shown here is derived from an EMBL/GenBank/DDBJ whole genome shotgun (WGS) entry which is preliminary data.</text>
</comment>
<dbReference type="RefSeq" id="XP_040748163.1">
    <property type="nucleotide sequence ID" value="XM_040885183.1"/>
</dbReference>
<keyword evidence="8" id="KW-1185">Reference proteome</keyword>
<dbReference type="STRING" id="61395.A0A1Y1WNC2"/>
<evidence type="ECO:0000256" key="1">
    <source>
        <dbReference type="ARBA" id="ARBA00022679"/>
    </source>
</evidence>
<dbReference type="Pfam" id="PF03070">
    <property type="entry name" value="TENA_THI-4"/>
    <property type="match status" value="1"/>
</dbReference>
<dbReference type="InterPro" id="IPR004399">
    <property type="entry name" value="HMP/HMP-P_kinase_dom"/>
</dbReference>
<evidence type="ECO:0000256" key="2">
    <source>
        <dbReference type="ARBA" id="ARBA00022741"/>
    </source>
</evidence>
<dbReference type="PANTHER" id="PTHR20858:SF17">
    <property type="entry name" value="HYDROXYMETHYLPYRIMIDINE_PHOSPHOMETHYLPYRIMIDINE KINASE THI20-RELATED"/>
    <property type="match status" value="1"/>
</dbReference>
<dbReference type="InterPro" id="IPR013749">
    <property type="entry name" value="PM/HMP-P_kinase-1"/>
</dbReference>
<dbReference type="CDD" id="cd01169">
    <property type="entry name" value="HMPP_kinase"/>
    <property type="match status" value="1"/>
</dbReference>
<reference evidence="7 8" key="1">
    <citation type="submission" date="2016-07" db="EMBL/GenBank/DDBJ databases">
        <title>Pervasive Adenine N6-methylation of Active Genes in Fungi.</title>
        <authorList>
            <consortium name="DOE Joint Genome Institute"/>
            <person name="Mondo S.J."/>
            <person name="Dannebaum R.O."/>
            <person name="Kuo R.C."/>
            <person name="Labutti K."/>
            <person name="Haridas S."/>
            <person name="Kuo A."/>
            <person name="Salamov A."/>
            <person name="Ahrendt S.R."/>
            <person name="Lipzen A."/>
            <person name="Sullivan W."/>
            <person name="Andreopoulos W.B."/>
            <person name="Clum A."/>
            <person name="Lindquist E."/>
            <person name="Daum C."/>
            <person name="Ramamoorthy G.K."/>
            <person name="Gryganskyi A."/>
            <person name="Culley D."/>
            <person name="Magnuson J.K."/>
            <person name="James T.Y."/>
            <person name="O'Malley M.A."/>
            <person name="Stajich J.E."/>
            <person name="Spatafora J.W."/>
            <person name="Visel A."/>
            <person name="Grigoriev I.V."/>
        </authorList>
    </citation>
    <scope>NUCLEOTIDE SEQUENCE [LARGE SCALE GENOMIC DNA]</scope>
    <source>
        <strain evidence="7 8">ATCC 12442</strain>
    </source>
</reference>
<organism evidence="7 8">
    <name type="scientific">Linderina pennispora</name>
    <dbReference type="NCBI Taxonomy" id="61395"/>
    <lineage>
        <taxon>Eukaryota</taxon>
        <taxon>Fungi</taxon>
        <taxon>Fungi incertae sedis</taxon>
        <taxon>Zoopagomycota</taxon>
        <taxon>Kickxellomycotina</taxon>
        <taxon>Kickxellomycetes</taxon>
        <taxon>Kickxellales</taxon>
        <taxon>Kickxellaceae</taxon>
        <taxon>Linderina</taxon>
    </lineage>
</organism>
<dbReference type="Gene3D" id="1.20.910.10">
    <property type="entry name" value="Heme oxygenase-like"/>
    <property type="match status" value="1"/>
</dbReference>
<dbReference type="GO" id="GO:0009228">
    <property type="term" value="P:thiamine biosynthetic process"/>
    <property type="evidence" value="ECO:0007669"/>
    <property type="project" value="InterPro"/>
</dbReference>
<dbReference type="GO" id="GO:0050334">
    <property type="term" value="F:thiaminase activity"/>
    <property type="evidence" value="ECO:0007669"/>
    <property type="project" value="InterPro"/>
</dbReference>
<evidence type="ECO:0000256" key="4">
    <source>
        <dbReference type="ARBA" id="ARBA00022840"/>
    </source>
</evidence>
<sequence>MSVNSPASPPAVLTIAGSDSGGGAGIQADLKTFMAHATYGLSAVVALTAQNTQSVQSVFAVPPSMISEQLDAVFSDISIKAAKTGMLMDCATIEAVVNAWKRNAPGIPLVVDPVMVATSGGRLLKEDAIDALRQKLLPLATLVTPNLREAEVLLDMPEHSIETIEEMQVAGREIGQRFGVPVVVVKGGHLANGPIVDVVFESKSQETTCIENPRVASTSTHGTGCTLSAAIAANLAKDMAPLDAVRYAIKYVNQAIQAAYPVGHGHGPVNHAYALTSLAIPPPTVQTPYPFTAYLKAHSNGLWDKYIRHAFVRQAGTGTLRRPAFIYYLKQDYIYLKHYARTNALAAFKSDTMREIGGMADIALGCARESELHVKMCSDWGISREEMENEQESWASVAYTRYILDKGTSSDLLELLVAMYPCLLGYGEAAVCQAEDPETVTEGNEYWPWISNYADAHFQDAVRKGRQQIEDLVQQEQPSQARLNRLLKTFVDTTALEIKFWDSALEV</sequence>
<keyword evidence="2" id="KW-0547">Nucleotide-binding</keyword>
<dbReference type="GO" id="GO:0005524">
    <property type="term" value="F:ATP binding"/>
    <property type="evidence" value="ECO:0007669"/>
    <property type="project" value="UniProtKB-KW"/>
</dbReference>
<evidence type="ECO:0000259" key="6">
    <source>
        <dbReference type="Pfam" id="PF08543"/>
    </source>
</evidence>
<dbReference type="InterPro" id="IPR027574">
    <property type="entry name" value="Thiaminase_II"/>
</dbReference>
<evidence type="ECO:0000256" key="3">
    <source>
        <dbReference type="ARBA" id="ARBA00022777"/>
    </source>
</evidence>
<evidence type="ECO:0000313" key="8">
    <source>
        <dbReference type="Proteomes" id="UP000193922"/>
    </source>
</evidence>
<dbReference type="GeneID" id="63801831"/>
<feature type="domain" description="Pyridoxamine kinase/Phosphomethylpyrimidine kinase" evidence="6">
    <location>
        <begin position="19"/>
        <end position="270"/>
    </location>
</feature>
<dbReference type="SUPFAM" id="SSF48613">
    <property type="entry name" value="Heme oxygenase-like"/>
    <property type="match status" value="1"/>
</dbReference>
<dbReference type="Pfam" id="PF08543">
    <property type="entry name" value="Phos_pyr_kin"/>
    <property type="match status" value="1"/>
</dbReference>
<protein>
    <recommendedName>
        <fullName evidence="9">Phosphomethylpyrimidine kinase</fullName>
    </recommendedName>
</protein>
<dbReference type="FunFam" id="3.40.1190.20:FF:000003">
    <property type="entry name" value="Phosphomethylpyrimidine kinase ThiD"/>
    <property type="match status" value="1"/>
</dbReference>
<dbReference type="Gene3D" id="3.40.1190.20">
    <property type="match status" value="1"/>
</dbReference>
<evidence type="ECO:0008006" key="9">
    <source>
        <dbReference type="Google" id="ProtNLM"/>
    </source>
</evidence>
<dbReference type="CDD" id="cd19367">
    <property type="entry name" value="TenA_C_ScTHI20-like"/>
    <property type="match status" value="1"/>
</dbReference>
<dbReference type="Proteomes" id="UP000193922">
    <property type="component" value="Unassembled WGS sequence"/>
</dbReference>
<evidence type="ECO:0000259" key="5">
    <source>
        <dbReference type="Pfam" id="PF03070"/>
    </source>
</evidence>
<dbReference type="GO" id="GO:0008902">
    <property type="term" value="F:hydroxymethylpyrimidine kinase activity"/>
    <property type="evidence" value="ECO:0007669"/>
    <property type="project" value="TreeGrafter"/>
</dbReference>
<dbReference type="InterPro" id="IPR016084">
    <property type="entry name" value="Haem_Oase-like_multi-hlx"/>
</dbReference>
<dbReference type="OrthoDB" id="10028886at2759"/>